<gene>
    <name evidence="2" type="ORF">MSVAZ_2563</name>
</gene>
<name>A0A0E3Q7F6_9EURY</name>
<dbReference type="Pfam" id="PF22738">
    <property type="entry name" value="NNH7"/>
    <property type="match status" value="1"/>
</dbReference>
<dbReference type="RefSeq" id="WP_048121804.1">
    <property type="nucleotide sequence ID" value="NZ_CP009520.1"/>
</dbReference>
<feature type="domain" description="AAA+ ATPase" evidence="1">
    <location>
        <begin position="377"/>
        <end position="521"/>
    </location>
</feature>
<reference evidence="2 3" key="1">
    <citation type="submission" date="2014-07" db="EMBL/GenBank/DDBJ databases">
        <title>Methanogenic archaea and the global carbon cycle.</title>
        <authorList>
            <person name="Henriksen J.R."/>
            <person name="Luke J."/>
            <person name="Reinhart S."/>
            <person name="Benedict M.N."/>
            <person name="Youngblut N.D."/>
            <person name="Metcalf M.E."/>
            <person name="Whitaker R.J."/>
            <person name="Metcalf W.W."/>
        </authorList>
    </citation>
    <scope>NUCLEOTIDE SEQUENCE [LARGE SCALE GENOMIC DNA]</scope>
    <source>
        <strain evidence="2 3">Z-761</strain>
    </source>
</reference>
<sequence length="1658" mass="192677">MPIELTFKQICEFIKKDDRGLIDDVDNLLGLAFASSPLFIGAGSVALLPLIPVKNEIVKISKRVFEALKSKDDDDYLARRQRMEMAYGLICFTAFFDALDRQIPEPLSERIELLKRRKISREEFWGKNFCPAEVSTDDPTNTITENSLATLTTQFPHPVETLDQQIKRNAELWDKMAKDFREFVQNSVFWKEANEEEQAQILTWIEEVPQVAAECFEAQYFELVRRYEDFAVWANLQEHKNAQGLLCSLSKYVQQQAALEMASKTTIDIGFERMREVVLSIPETLEIKKATEIADGLKHYYDKEVVEPIAEGVEPQGDKPCLRFPLICNAFIPQSFQVLLWESKLKSLEDEATWKGLERREDLAAFLLSYLSSPFSTEAPLVILGHPGSGKSLLTKVLSARLMSNQYTIIRVPLREVNADARVTEQIEERIHQVTSDSIRWAKFSGSFKNSPPLVILDGYDELLQASGKVFSGYLKDVKTFQENETTMGRPVRVIVTSRITLIDKATIPLGATVIRLLEFDKRQCDKWISIWNQENATYFKETMTNEFALPIENNDGSDKILSLAKQPLLLLMLALYDSEDNQLRNNDSLDRTILYDNLLRRFVKRERTKDRNFEELEESDQETELDLEMKRLGVAALGMYNRRKLFIISSELNKDIEFFDLKRPVPTGPGRLLTQAELLLGSFFFVHKSKAQIKAGASENHQEASAFEFLHNTFGEFLTADFIIRQAITEIVHLKVMKENDLHQEYNNHLDAADGLSRVWFASLVYTPLFTRPVVLEMMREWIGHALKRRHLSKQEFLSYLDIIIESQIKRLLNKRDFPSIMWKEVAQEGYRTPFDDKPLLGHIAIYSINLILLRIIVANEPFVFDESRINIHEDGTRPWERLTHIWRSWFSLDNLNGITAVMLSNRLESQIMVKAKDKFQIAESQNRLYEFLNVSISFGDNISSSLTSLLLFEPSKDNQLSIEDIDQRLKSEKIDLQFQISMKRMIQNETHVNSENAQIFAKEVEQILEIALKDDKLEELEYIILSLCHVARRLRLENIDINIPSRKLARIAKLNPQVAYLLCQLAKEVHDKSWTRFLISEFIDELDFEKLSSCKPELVLAWVQLLKEVRGGRHLVWFKPKLLERVFYPLDFLKLSKQNSEVALAWVQLVKEIELESLLQQMDTEFLERAFNPSDFLELSKQNPEVALAWVQLVKQMRTVNFLQQMDTEFLERAFNPSDFLELSKRNPEVALAWVQLSKEVGGEVFLRWIDLKFFEQVFDLYRFLRLSKQNLKVALAWVQLVKEVRGEVFLQQMDTEFLKKVFVEQIFDFPRILKLNWQNIRVVLAWVQLMKEIGGASFLQQMDTEFLERTFNSRYFLELSRQNPEVALALIQIVKEIGGVSFLQQMDTEFFKRVFESRDFIELKMWNPKVMMAWVQLAKEIGGEVFLQEIDIEFLERGFDRNFLEMSIQSPKAALTWMQFIKEVRGENFLQHIDPKFFSMAFNPLNLLEISKWKPEEVLVWVQFMKDVAKEVSLQRMDLNVFERAFNPFYLLEVDKQNPEVALIWIQLAVDIGCESFLKQHGEEIIDQWSSMFSSVQIFRQKSTPFSAPLRLARIIESPNAIEKVLRCLVSSLNPSEREQVSLGTLPLVSLSDLKWLAKETGSPEINSALSRILK</sequence>
<proteinExistence type="predicted"/>
<keyword evidence="3" id="KW-1185">Reference proteome</keyword>
<dbReference type="PANTHER" id="PTHR46312">
    <property type="entry name" value="NACHT DOMAIN-CONTAINING PROTEIN"/>
    <property type="match status" value="1"/>
</dbReference>
<dbReference type="HOGENOM" id="CLU_242212_0_0_2"/>
<evidence type="ECO:0000313" key="3">
    <source>
        <dbReference type="Proteomes" id="UP000033096"/>
    </source>
</evidence>
<dbReference type="PATRIC" id="fig|1434123.4.peg.3133"/>
<dbReference type="EMBL" id="CP009520">
    <property type="protein sequence ID" value="AKB44832.1"/>
    <property type="molecule type" value="Genomic_DNA"/>
</dbReference>
<evidence type="ECO:0000313" key="2">
    <source>
        <dbReference type="EMBL" id="AKB44832.1"/>
    </source>
</evidence>
<dbReference type="SMART" id="SM00382">
    <property type="entry name" value="AAA"/>
    <property type="match status" value="1"/>
</dbReference>
<accession>A0A0E3Q7F6</accession>
<dbReference type="KEGG" id="mvc:MSVAZ_2563"/>
<dbReference type="SUPFAM" id="SSF52540">
    <property type="entry name" value="P-loop containing nucleoside triphosphate hydrolases"/>
    <property type="match status" value="1"/>
</dbReference>
<organism evidence="2 3">
    <name type="scientific">Methanosarcina vacuolata Z-761</name>
    <dbReference type="NCBI Taxonomy" id="1434123"/>
    <lineage>
        <taxon>Archaea</taxon>
        <taxon>Methanobacteriati</taxon>
        <taxon>Methanobacteriota</taxon>
        <taxon>Stenosarchaea group</taxon>
        <taxon>Methanomicrobia</taxon>
        <taxon>Methanosarcinales</taxon>
        <taxon>Methanosarcinaceae</taxon>
        <taxon>Methanosarcina</taxon>
    </lineage>
</organism>
<dbReference type="GeneID" id="24811058"/>
<dbReference type="InterPro" id="IPR003593">
    <property type="entry name" value="AAA+_ATPase"/>
</dbReference>
<dbReference type="Gene3D" id="3.40.50.300">
    <property type="entry name" value="P-loop containing nucleotide triphosphate hydrolases"/>
    <property type="match status" value="1"/>
</dbReference>
<dbReference type="Proteomes" id="UP000033096">
    <property type="component" value="Chromosome"/>
</dbReference>
<dbReference type="InterPro" id="IPR027417">
    <property type="entry name" value="P-loop_NTPase"/>
</dbReference>
<dbReference type="PANTHER" id="PTHR46312:SF2">
    <property type="entry name" value="NUCLEOTIDE-BINDING OLIGOMERIZATION DOMAIN-CONTAINING PROTEIN 2-LIKE"/>
    <property type="match status" value="1"/>
</dbReference>
<protein>
    <recommendedName>
        <fullName evidence="1">AAA+ ATPase domain-containing protein</fullName>
    </recommendedName>
</protein>
<dbReference type="InterPro" id="IPR054567">
    <property type="entry name" value="NNH7"/>
</dbReference>
<evidence type="ECO:0000259" key="1">
    <source>
        <dbReference type="SMART" id="SM00382"/>
    </source>
</evidence>